<dbReference type="AlphaFoldDB" id="A0A9W9NJQ9"/>
<name>A0A9W9NJQ9_9EURO</name>
<reference evidence="2" key="2">
    <citation type="journal article" date="2023" name="IMA Fungus">
        <title>Comparative genomic study of the Penicillium genus elucidates a diverse pangenome and 15 lateral gene transfer events.</title>
        <authorList>
            <person name="Petersen C."/>
            <person name="Sorensen T."/>
            <person name="Nielsen M.R."/>
            <person name="Sondergaard T.E."/>
            <person name="Sorensen J.L."/>
            <person name="Fitzpatrick D.A."/>
            <person name="Frisvad J.C."/>
            <person name="Nielsen K.L."/>
        </authorList>
    </citation>
    <scope>NUCLEOTIDE SEQUENCE</scope>
    <source>
        <strain evidence="2">IBT 19713</strain>
    </source>
</reference>
<comment type="caution">
    <text evidence="2">The sequence shown here is derived from an EMBL/GenBank/DDBJ whole genome shotgun (WGS) entry which is preliminary data.</text>
</comment>
<keyword evidence="3" id="KW-1185">Reference proteome</keyword>
<organism evidence="2 3">
    <name type="scientific">Penicillium chermesinum</name>
    <dbReference type="NCBI Taxonomy" id="63820"/>
    <lineage>
        <taxon>Eukaryota</taxon>
        <taxon>Fungi</taxon>
        <taxon>Dikarya</taxon>
        <taxon>Ascomycota</taxon>
        <taxon>Pezizomycotina</taxon>
        <taxon>Eurotiomycetes</taxon>
        <taxon>Eurotiomycetidae</taxon>
        <taxon>Eurotiales</taxon>
        <taxon>Aspergillaceae</taxon>
        <taxon>Penicillium</taxon>
    </lineage>
</organism>
<sequence>MERVGGDGIKQQDTVPERSMHDPISPKPSFYRDRTWTAATIPANKRPGVSGLVKTQNPSKESIKLYYNLLNVPNQSPEGLNRGKPLAVDAECRVPRTVHAEIWDGIPTIRKSANAKWEQQSSWLPSFLPVTMPTFPQ</sequence>
<dbReference type="GeneID" id="83205757"/>
<dbReference type="EMBL" id="JAPQKS010000007">
    <property type="protein sequence ID" value="KAJ5219954.1"/>
    <property type="molecule type" value="Genomic_DNA"/>
</dbReference>
<evidence type="ECO:0000313" key="2">
    <source>
        <dbReference type="EMBL" id="KAJ5219954.1"/>
    </source>
</evidence>
<accession>A0A9W9NJQ9</accession>
<gene>
    <name evidence="2" type="ORF">N7468_009158</name>
</gene>
<reference evidence="2" key="1">
    <citation type="submission" date="2022-11" db="EMBL/GenBank/DDBJ databases">
        <authorList>
            <person name="Petersen C."/>
        </authorList>
    </citation>
    <scope>NUCLEOTIDE SEQUENCE</scope>
    <source>
        <strain evidence="2">IBT 19713</strain>
    </source>
</reference>
<dbReference type="Proteomes" id="UP001150941">
    <property type="component" value="Unassembled WGS sequence"/>
</dbReference>
<protein>
    <submittedName>
        <fullName evidence="2">Uncharacterized protein</fullName>
    </submittedName>
</protein>
<proteinExistence type="predicted"/>
<dbReference type="RefSeq" id="XP_058326784.1">
    <property type="nucleotide sequence ID" value="XM_058478454.1"/>
</dbReference>
<evidence type="ECO:0000256" key="1">
    <source>
        <dbReference type="SAM" id="MobiDB-lite"/>
    </source>
</evidence>
<evidence type="ECO:0000313" key="3">
    <source>
        <dbReference type="Proteomes" id="UP001150941"/>
    </source>
</evidence>
<feature type="region of interest" description="Disordered" evidence="1">
    <location>
        <begin position="1"/>
        <end position="32"/>
    </location>
</feature>